<dbReference type="HOGENOM" id="CLU_046685_0_0_11"/>
<gene>
    <name evidence="2" type="ORF">SacazDRAFT_01736</name>
</gene>
<dbReference type="InterPro" id="IPR053160">
    <property type="entry name" value="MFS_DHA3_Transporter"/>
</dbReference>
<feature type="transmembrane region" description="Helical" evidence="1">
    <location>
        <begin position="244"/>
        <end position="264"/>
    </location>
</feature>
<feature type="transmembrane region" description="Helical" evidence="1">
    <location>
        <begin position="327"/>
        <end position="346"/>
    </location>
</feature>
<dbReference type="Proteomes" id="UP000004705">
    <property type="component" value="Chromosome"/>
</dbReference>
<dbReference type="RefSeq" id="WP_005440536.1">
    <property type="nucleotide sequence ID" value="NZ_CM001466.1"/>
</dbReference>
<dbReference type="EMBL" id="CM001466">
    <property type="protein sequence ID" value="EHY88659.1"/>
    <property type="molecule type" value="Genomic_DNA"/>
</dbReference>
<dbReference type="InterPro" id="IPR011701">
    <property type="entry name" value="MFS"/>
</dbReference>
<evidence type="ECO:0000313" key="2">
    <source>
        <dbReference type="EMBL" id="EHY88659.1"/>
    </source>
</evidence>
<feature type="transmembrane region" description="Helical" evidence="1">
    <location>
        <begin position="34"/>
        <end position="56"/>
    </location>
</feature>
<evidence type="ECO:0000256" key="1">
    <source>
        <dbReference type="SAM" id="Phobius"/>
    </source>
</evidence>
<feature type="transmembrane region" description="Helical" evidence="1">
    <location>
        <begin position="7"/>
        <end position="28"/>
    </location>
</feature>
<dbReference type="InterPro" id="IPR036259">
    <property type="entry name" value="MFS_trans_sf"/>
</dbReference>
<evidence type="ECO:0000313" key="3">
    <source>
        <dbReference type="Proteomes" id="UP000004705"/>
    </source>
</evidence>
<dbReference type="PANTHER" id="PTHR23530">
    <property type="entry name" value="TRANSPORT PROTEIN-RELATED"/>
    <property type="match status" value="1"/>
</dbReference>
<feature type="transmembrane region" description="Helical" evidence="1">
    <location>
        <begin position="207"/>
        <end position="224"/>
    </location>
</feature>
<accession>H8GAX3</accession>
<dbReference type="OrthoDB" id="350307at2"/>
<sequence>MRRLRWWALLSDAVPFYPLYALLFADVGLSDARISWLFVVWSVVGILAEVPSGAWADRFSHRGAMALGGLAQASAYVLWTAWPGFTCFAYGFALWGIGGALVSGSVEALLHDGLAAAGSADRFGRVHGQLDALELVANVPAAVAATTLFSAGGYPLVGWVSVAVCVGAALVAAGLPEPPRAHGAERAPGSYVGALREGAREALTDRAVRGAVAVVAVLGALDAVEEYFGLLAADWGVPTRWVPMVLPAIPLAGALGALAAGRFVRVRPTTLTLWFGVAVGVFAVSDVLAQAGSLVGVAVFYAGYRGVLVVATTWLQERVRGGARATVTSFVGLGTELACLVVYAAWAWGQTAAVVGLAALVAVFLPRGLRPSRSPRR</sequence>
<proteinExistence type="predicted"/>
<keyword evidence="1" id="KW-0472">Membrane</keyword>
<keyword evidence="3" id="KW-1185">Reference proteome</keyword>
<name>H8GAX3_9PSEU</name>
<keyword evidence="1" id="KW-1133">Transmembrane helix</keyword>
<dbReference type="AlphaFoldDB" id="H8GAX3"/>
<feature type="transmembrane region" description="Helical" evidence="1">
    <location>
        <begin position="352"/>
        <end position="369"/>
    </location>
</feature>
<feature type="transmembrane region" description="Helical" evidence="1">
    <location>
        <begin position="271"/>
        <end position="289"/>
    </location>
</feature>
<dbReference type="GO" id="GO:0022857">
    <property type="term" value="F:transmembrane transporter activity"/>
    <property type="evidence" value="ECO:0007669"/>
    <property type="project" value="InterPro"/>
</dbReference>
<protein>
    <submittedName>
        <fullName evidence="2">Major Facilitator Superfamily transporter</fullName>
    </submittedName>
</protein>
<keyword evidence="1" id="KW-0812">Transmembrane</keyword>
<feature type="transmembrane region" description="Helical" evidence="1">
    <location>
        <begin position="156"/>
        <end position="176"/>
    </location>
</feature>
<feature type="transmembrane region" description="Helical" evidence="1">
    <location>
        <begin position="295"/>
        <end position="315"/>
    </location>
</feature>
<dbReference type="CDD" id="cd06174">
    <property type="entry name" value="MFS"/>
    <property type="match status" value="1"/>
</dbReference>
<dbReference type="Pfam" id="PF07690">
    <property type="entry name" value="MFS_1"/>
    <property type="match status" value="1"/>
</dbReference>
<dbReference type="Gene3D" id="1.20.1250.20">
    <property type="entry name" value="MFS general substrate transporter like domains"/>
    <property type="match status" value="1"/>
</dbReference>
<dbReference type="SUPFAM" id="SSF103473">
    <property type="entry name" value="MFS general substrate transporter"/>
    <property type="match status" value="1"/>
</dbReference>
<dbReference type="PANTHER" id="PTHR23530:SF1">
    <property type="entry name" value="PERMEASE, MAJOR FACILITATOR SUPERFAMILY-RELATED"/>
    <property type="match status" value="1"/>
</dbReference>
<organism evidence="2 3">
    <name type="scientific">Saccharomonospora azurea NA-128</name>
    <dbReference type="NCBI Taxonomy" id="882081"/>
    <lineage>
        <taxon>Bacteria</taxon>
        <taxon>Bacillati</taxon>
        <taxon>Actinomycetota</taxon>
        <taxon>Actinomycetes</taxon>
        <taxon>Pseudonocardiales</taxon>
        <taxon>Pseudonocardiaceae</taxon>
        <taxon>Saccharomonospora</taxon>
    </lineage>
</organism>
<reference evidence="2 3" key="1">
    <citation type="journal article" date="2012" name="Stand. Genomic Sci.">
        <title>Genome sequence of the soil bacterium Saccharomonospora azurea type strain (NA-128(T)).</title>
        <authorList>
            <person name="Klenk H.P."/>
            <person name="Held B."/>
            <person name="Lucas S."/>
            <person name="Lapidus A."/>
            <person name="Copeland A."/>
            <person name="Hammon N."/>
            <person name="Pitluck S."/>
            <person name="Goodwin L.A."/>
            <person name="Han C."/>
            <person name="Tapia R."/>
            <person name="Brambilla E.M."/>
            <person name="Potter G."/>
            <person name="Land M."/>
            <person name="Ivanova N."/>
            <person name="Rohde M."/>
            <person name="Goker M."/>
            <person name="Detter J.C."/>
            <person name="Kyrpides N.C."/>
            <person name="Woyke T."/>
        </authorList>
    </citation>
    <scope>NUCLEOTIDE SEQUENCE [LARGE SCALE GENOMIC DNA]</scope>
    <source>
        <strain evidence="2 3">NA-128</strain>
    </source>
</reference>